<protein>
    <submittedName>
        <fullName evidence="3">TniQ family protein</fullName>
    </submittedName>
</protein>
<organism evidence="3 4">
    <name type="scientific">Malikia spinosa</name>
    <dbReference type="NCBI Taxonomy" id="86180"/>
    <lineage>
        <taxon>Bacteria</taxon>
        <taxon>Pseudomonadati</taxon>
        <taxon>Pseudomonadota</taxon>
        <taxon>Betaproteobacteria</taxon>
        <taxon>Burkholderiales</taxon>
        <taxon>Comamonadaceae</taxon>
        <taxon>Malikia</taxon>
    </lineage>
</organism>
<dbReference type="InterPro" id="IPR010982">
    <property type="entry name" value="Lambda_DNA-bd_dom_sf"/>
</dbReference>
<comment type="caution">
    <text evidence="3">The sequence shown here is derived from an EMBL/GenBank/DDBJ whole genome shotgun (WGS) entry which is preliminary data.</text>
</comment>
<dbReference type="Gene3D" id="1.10.260.40">
    <property type="entry name" value="lambda repressor-like DNA-binding domains"/>
    <property type="match status" value="1"/>
</dbReference>
<dbReference type="Pfam" id="PF06527">
    <property type="entry name" value="TniQ"/>
    <property type="match status" value="1"/>
</dbReference>
<feature type="domain" description="TniQ" evidence="1">
    <location>
        <begin position="17"/>
        <end position="153"/>
    </location>
</feature>
<dbReference type="InterPro" id="IPR009492">
    <property type="entry name" value="TniQ"/>
</dbReference>
<proteinExistence type="predicted"/>
<gene>
    <name evidence="3" type="ORF">F5985_10465</name>
</gene>
<dbReference type="GO" id="GO:0045892">
    <property type="term" value="P:negative regulation of DNA-templated transcription"/>
    <property type="evidence" value="ECO:0007669"/>
    <property type="project" value="InterPro"/>
</dbReference>
<evidence type="ECO:0000313" key="3">
    <source>
        <dbReference type="EMBL" id="MYZ52548.1"/>
    </source>
</evidence>
<evidence type="ECO:0000259" key="1">
    <source>
        <dbReference type="Pfam" id="PF06527"/>
    </source>
</evidence>
<dbReference type="EMBL" id="VYSB01000010">
    <property type="protein sequence ID" value="MYZ52548.1"/>
    <property type="molecule type" value="Genomic_DNA"/>
</dbReference>
<reference evidence="3 4" key="1">
    <citation type="submission" date="2019-09" db="EMBL/GenBank/DDBJ databases">
        <title>Identification of Malikia spinosa a prominent benzene-, toluene-, and ethylbenzene-degrading bacterium: enrichment, isolation and whole genome sequencing.</title>
        <authorList>
            <person name="Tancsics A."/>
            <person name="Revesz F."/>
            <person name="Kriszt B."/>
        </authorList>
    </citation>
    <scope>NUCLEOTIDE SEQUENCE [LARGE SCALE GENOMIC DNA]</scope>
    <source>
        <strain evidence="3 4">AB6</strain>
    </source>
</reference>
<dbReference type="Proteomes" id="UP000481947">
    <property type="component" value="Unassembled WGS sequence"/>
</dbReference>
<feature type="domain" description="Bacteriophage CI repressor N-terminal" evidence="2">
    <location>
        <begin position="240"/>
        <end position="288"/>
    </location>
</feature>
<dbReference type="AlphaFoldDB" id="A0A7C9J715"/>
<dbReference type="Pfam" id="PF07022">
    <property type="entry name" value="Phage_CI_repr"/>
    <property type="match status" value="1"/>
</dbReference>
<evidence type="ECO:0000259" key="2">
    <source>
        <dbReference type="Pfam" id="PF07022"/>
    </source>
</evidence>
<dbReference type="GO" id="GO:0003677">
    <property type="term" value="F:DNA binding"/>
    <property type="evidence" value="ECO:0007669"/>
    <property type="project" value="InterPro"/>
</dbReference>
<accession>A0A7C9J715</accession>
<evidence type="ECO:0000313" key="4">
    <source>
        <dbReference type="Proteomes" id="UP000481947"/>
    </source>
</evidence>
<dbReference type="InterPro" id="IPR010744">
    <property type="entry name" value="Phage_CI_N"/>
</dbReference>
<sequence length="440" mass="49511">MMDKIKNPRSVLHALEPIGLGTAEVESLLSYFCRLAVSHSTSTLSLSRAVARRFEHDVEEQFDWYHRQLSGMGEAALTWSGALSALTSVPRLDRLTFLPWKDVIAQNGLPILSNGQFCLQCLAEDQASGRTPYFRLAWESKLVSVCNKHRVRLTTHCPCCGKDKVRHAAALVVPGWCTRCGAFLGSETHDHLANIKPVELWRSRQIGALLAAQDQLGELPQRQHLIDVVRHIIEEMDGGQSARFAKRVGVAKATVHYWLQTDKTPTLEACLAMASQSGISLTQLLTGDLHDWKPPAEGQQLALALFKPEPRRRVPSRELDWGEIEHQLQRFLLLPTPISVREAARRLEVEPRQLYLNSNRTARQLGERYMAYRKRRRQANLNAAMPHLEAAGREVLSEGKALNLREMTARVPPQVLSSVQGLFDVLRDVQANIELSPNMR</sequence>
<name>A0A7C9J715_9BURK</name>